<dbReference type="GO" id="GO:0005524">
    <property type="term" value="F:ATP binding"/>
    <property type="evidence" value="ECO:0007669"/>
    <property type="project" value="UniProtKB-KW"/>
</dbReference>
<organism evidence="4 5">
    <name type="scientific">Arcicella aurantiaca</name>
    <dbReference type="NCBI Taxonomy" id="591202"/>
    <lineage>
        <taxon>Bacteria</taxon>
        <taxon>Pseudomonadati</taxon>
        <taxon>Bacteroidota</taxon>
        <taxon>Cytophagia</taxon>
        <taxon>Cytophagales</taxon>
        <taxon>Flectobacillaceae</taxon>
        <taxon>Arcicella</taxon>
    </lineage>
</organism>
<feature type="domain" description="Fido" evidence="3">
    <location>
        <begin position="96"/>
        <end position="250"/>
    </location>
</feature>
<evidence type="ECO:0000256" key="2">
    <source>
        <dbReference type="PIRSR" id="PIRSR640198-2"/>
    </source>
</evidence>
<comment type="caution">
    <text evidence="4">The sequence shown here is derived from an EMBL/GenBank/DDBJ whole genome shotgun (WGS) entry which is preliminary data.</text>
</comment>
<dbReference type="InterPro" id="IPR036597">
    <property type="entry name" value="Fido-like_dom_sf"/>
</dbReference>
<dbReference type="Pfam" id="PF02661">
    <property type="entry name" value="Fic"/>
    <property type="match status" value="1"/>
</dbReference>
<dbReference type="RefSeq" id="WP_109741162.1">
    <property type="nucleotide sequence ID" value="NZ_QGGO01000002.1"/>
</dbReference>
<feature type="binding site" evidence="2">
    <location>
        <begin position="225"/>
        <end position="226"/>
    </location>
    <ligand>
        <name>ATP</name>
        <dbReference type="ChEBI" id="CHEBI:30616"/>
    </ligand>
</feature>
<dbReference type="PROSITE" id="PS51459">
    <property type="entry name" value="FIDO"/>
    <property type="match status" value="1"/>
</dbReference>
<dbReference type="PANTHER" id="PTHR13504">
    <property type="entry name" value="FIDO DOMAIN-CONTAINING PROTEIN DDB_G0283145"/>
    <property type="match status" value="1"/>
</dbReference>
<sequence length="255" mass="29914">MKFKILPSDTLLPHFSIQEDELGKRMADLQEFQNTIQDFTFYTSSSVVYSSKIEGVEIELDSYLKHKLLGVKFLVDYTKKADDLFEAYSFARNNMLNEKNILKAHKFITKNFLRASERGRWRVSPMFVMGGERILYVATNPEQVKGELVKFFADLSLLLKNELSIRETFFYASLLHLIFLNIHPLNDGNGRTARLLEKWFLASKLGDKAWQIPSEKYYYQNKNEYYHNLQRIGFEYDTMDYSKTLPFVNMLVACV</sequence>
<protein>
    <submittedName>
        <fullName evidence="4">Fic/DOC family protein</fullName>
    </submittedName>
</protein>
<dbReference type="Proteomes" id="UP000245489">
    <property type="component" value="Unassembled WGS sequence"/>
</dbReference>
<evidence type="ECO:0000259" key="3">
    <source>
        <dbReference type="PROSITE" id="PS51459"/>
    </source>
</evidence>
<gene>
    <name evidence="4" type="ORF">LV89_00371</name>
</gene>
<dbReference type="PANTHER" id="PTHR13504:SF38">
    <property type="entry name" value="FIDO DOMAIN-CONTAINING PROTEIN"/>
    <property type="match status" value="1"/>
</dbReference>
<dbReference type="AlphaFoldDB" id="A0A316EGI7"/>
<feature type="active site" evidence="1">
    <location>
        <position position="183"/>
    </location>
</feature>
<evidence type="ECO:0000313" key="5">
    <source>
        <dbReference type="Proteomes" id="UP000245489"/>
    </source>
</evidence>
<reference evidence="4 5" key="1">
    <citation type="submission" date="2018-05" db="EMBL/GenBank/DDBJ databases">
        <title>Genomic Encyclopedia of Archaeal and Bacterial Type Strains, Phase II (KMG-II): from individual species to whole genera.</title>
        <authorList>
            <person name="Goeker M."/>
        </authorList>
    </citation>
    <scope>NUCLEOTIDE SEQUENCE [LARGE SCALE GENOMIC DNA]</scope>
    <source>
        <strain evidence="4 5">DSM 22214</strain>
    </source>
</reference>
<dbReference type="OrthoDB" id="9814400at2"/>
<proteinExistence type="predicted"/>
<feature type="binding site" evidence="2">
    <location>
        <begin position="187"/>
        <end position="194"/>
    </location>
    <ligand>
        <name>ATP</name>
        <dbReference type="ChEBI" id="CHEBI:30616"/>
    </ligand>
</feature>
<keyword evidence="2" id="KW-0547">Nucleotide-binding</keyword>
<dbReference type="SUPFAM" id="SSF140931">
    <property type="entry name" value="Fic-like"/>
    <property type="match status" value="1"/>
</dbReference>
<accession>A0A316EGI7</accession>
<dbReference type="InterPro" id="IPR040198">
    <property type="entry name" value="Fido_containing"/>
</dbReference>
<evidence type="ECO:0000256" key="1">
    <source>
        <dbReference type="PIRSR" id="PIRSR640198-1"/>
    </source>
</evidence>
<dbReference type="Gene3D" id="1.10.3290.10">
    <property type="entry name" value="Fido-like domain"/>
    <property type="match status" value="1"/>
</dbReference>
<name>A0A316EGI7_9BACT</name>
<keyword evidence="2" id="KW-0067">ATP-binding</keyword>
<dbReference type="InterPro" id="IPR003812">
    <property type="entry name" value="Fido"/>
</dbReference>
<dbReference type="EMBL" id="QGGO01000002">
    <property type="protein sequence ID" value="PWK28818.1"/>
    <property type="molecule type" value="Genomic_DNA"/>
</dbReference>
<evidence type="ECO:0000313" key="4">
    <source>
        <dbReference type="EMBL" id="PWK28818.1"/>
    </source>
</evidence>
<keyword evidence="5" id="KW-1185">Reference proteome</keyword>